<dbReference type="InterPro" id="IPR027532">
    <property type="entry name" value="Mdm12"/>
</dbReference>
<keyword evidence="4 9" id="KW-0256">Endoplasmic reticulum</keyword>
<dbReference type="GeneID" id="92210992"/>
<keyword evidence="2" id="KW-0813">Transport</keyword>
<organism evidence="12 13">
    <name type="scientific">Lodderomyces beijingensis</name>
    <dbReference type="NCBI Taxonomy" id="1775926"/>
    <lineage>
        <taxon>Eukaryota</taxon>
        <taxon>Fungi</taxon>
        <taxon>Dikarya</taxon>
        <taxon>Ascomycota</taxon>
        <taxon>Saccharomycotina</taxon>
        <taxon>Pichiomycetes</taxon>
        <taxon>Debaryomycetaceae</taxon>
        <taxon>Candida/Lodderomyces clade</taxon>
        <taxon>Lodderomyces</taxon>
    </lineage>
</organism>
<evidence type="ECO:0000256" key="2">
    <source>
        <dbReference type="ARBA" id="ARBA00022448"/>
    </source>
</evidence>
<evidence type="ECO:0000256" key="5">
    <source>
        <dbReference type="ARBA" id="ARBA00023055"/>
    </source>
</evidence>
<evidence type="ECO:0000256" key="3">
    <source>
        <dbReference type="ARBA" id="ARBA00022787"/>
    </source>
</evidence>
<dbReference type="PANTHER" id="PTHR28204:SF1">
    <property type="entry name" value="MITOCHONDRIAL DISTRIBUTION AND MORPHOLOGY PROTEIN 12"/>
    <property type="match status" value="1"/>
</dbReference>
<feature type="region of interest" description="Disordered" evidence="10">
    <location>
        <begin position="67"/>
        <end position="209"/>
    </location>
</feature>
<evidence type="ECO:0000256" key="10">
    <source>
        <dbReference type="SAM" id="MobiDB-lite"/>
    </source>
</evidence>
<feature type="domain" description="SMP-LTD" evidence="11">
    <location>
        <begin position="1"/>
        <end position="424"/>
    </location>
</feature>
<dbReference type="RefSeq" id="XP_066832734.1">
    <property type="nucleotide sequence ID" value="XM_066976167.1"/>
</dbReference>
<dbReference type="EMBL" id="OZ022412">
    <property type="protein sequence ID" value="CAK9441983.1"/>
    <property type="molecule type" value="Genomic_DNA"/>
</dbReference>
<proteinExistence type="inferred from homology"/>
<feature type="region of interest" description="Disordered" evidence="10">
    <location>
        <begin position="422"/>
        <end position="441"/>
    </location>
</feature>
<protein>
    <recommendedName>
        <fullName evidence="9">Mitochondrial distribution and morphology protein 12</fullName>
    </recommendedName>
    <alternativeName>
        <fullName evidence="9">Mitochondrial inheritance component MDM12</fullName>
    </alternativeName>
</protein>
<evidence type="ECO:0000313" key="12">
    <source>
        <dbReference type="EMBL" id="CAK9441983.1"/>
    </source>
</evidence>
<evidence type="ECO:0000259" key="11">
    <source>
        <dbReference type="PROSITE" id="PS51847"/>
    </source>
</evidence>
<dbReference type="PANTHER" id="PTHR28204">
    <property type="entry name" value="MITOCHONDRIAL DISTRIBUTION AND MORPHOLOGY PROTEIN 12"/>
    <property type="match status" value="1"/>
</dbReference>
<evidence type="ECO:0000256" key="9">
    <source>
        <dbReference type="HAMAP-Rule" id="MF_03104"/>
    </source>
</evidence>
<name>A0ABP0ZVJ3_9ASCO</name>
<comment type="function">
    <text evidence="9">Component of the ERMES/MDM complex, which serves as a molecular tether to connect the endoplasmic reticulum (ER) and mitochondria. Components of this complex are involved in the control of mitochondrial shape and protein biogenesis, and function in nonvesicular lipid trafficking between the ER and mitochondria. MDM12 is required for the interaction of the ER-resident membrane protein MMM1 and the outer mitochondrial membrane-resident beta-barrel protein MDM10. The MDM12-MMM1 subcomplex functions in the major beta-barrel assembly pathway that is responsible for biogenesis of all mitochondrial outer membrane beta-barrel proteins, and acts in a late step after the SAM complex. The MDM10-MDM12-MMM1 subcomplex further acts in the TOM40-specific pathway after the action of the MDM12-MMM1 complex. Essential for establishing and maintaining the structure of mitochondria and maintenance of mtDNA nucleoids.</text>
</comment>
<evidence type="ECO:0000256" key="8">
    <source>
        <dbReference type="ARBA" id="ARBA00023136"/>
    </source>
</evidence>
<sequence>MSFDINWSKLTTDSNINGSIKEFLHDQLQGLSLPSYISNLEVVDFNLGDIPPEITIRHIGDPFEDFYCNREDGEDEDGDGDADGEGDTDGHGESHAHSTMNNTTIREEKDTDGSYEDDDDFEDEDDGEDKDDDEDADEEDEKEEILDDNEDQDQMSAVTEAMNSTDVSNGTPTPPLVSSPQRPPLRQSHLPPAHAPGGNKSFKSVLHPYGMSNMSGTGAGTGTGAVGGDTPDALFNNSRVSSRTLIPKIKTKDKDERPLVGENDVQLILEINYKGDLHIDLLVTLLVNYPSPNFIALPIKLHITDLVVHSVAALAYLRQSVYFSFLCDVNDEVDYMSASSNTTAVSTPTVGGANFVDYYFGSGDASTKERIDIIKKIKIESEIGEVENNILRNVGKVEKFLTDQLRYILREEIAWPSWISIDMNDDEEEEEEGEEEEEEEA</sequence>
<evidence type="ECO:0000256" key="1">
    <source>
        <dbReference type="ARBA" id="ARBA00004370"/>
    </source>
</evidence>
<feature type="compositionally biased region" description="Pro residues" evidence="10">
    <location>
        <begin position="172"/>
        <end position="183"/>
    </location>
</feature>
<evidence type="ECO:0000256" key="7">
    <source>
        <dbReference type="ARBA" id="ARBA00023128"/>
    </source>
</evidence>
<dbReference type="InterPro" id="IPR031468">
    <property type="entry name" value="SMP_LBD"/>
</dbReference>
<comment type="subunit">
    <text evidence="9">Component of the ER-mitochondria encounter structure (ERMES) or MDM complex, composed of MMM1, MDM10, MDM12 and MDM34. A MMM1 homodimer associates with one molecule of MDM12 on each side in a pairwise head-to-tail manner, and the SMP-LTD domains of MMM1 and MDM12 generate a continuous hydrophobic tunnel for phospholipid trafficking.</text>
</comment>
<keyword evidence="5" id="KW-0445">Lipid transport</keyword>
<evidence type="ECO:0000256" key="4">
    <source>
        <dbReference type="ARBA" id="ARBA00022824"/>
    </source>
</evidence>
<dbReference type="PROSITE" id="PS51847">
    <property type="entry name" value="SMP"/>
    <property type="match status" value="1"/>
</dbReference>
<dbReference type="Proteomes" id="UP001497383">
    <property type="component" value="Chromosome 8"/>
</dbReference>
<dbReference type="HAMAP" id="MF_03104">
    <property type="entry name" value="Mdm12"/>
    <property type="match status" value="1"/>
</dbReference>
<keyword evidence="8 9" id="KW-0472">Membrane</keyword>
<accession>A0ABP0ZVJ3</accession>
<feature type="compositionally biased region" description="Acidic residues" evidence="10">
    <location>
        <begin position="423"/>
        <end position="441"/>
    </location>
</feature>
<keyword evidence="7 9" id="KW-0496">Mitochondrion</keyword>
<evidence type="ECO:0000256" key="6">
    <source>
        <dbReference type="ARBA" id="ARBA00023121"/>
    </source>
</evidence>
<keyword evidence="6" id="KW-0446">Lipid-binding</keyword>
<feature type="compositionally biased region" description="Acidic residues" evidence="10">
    <location>
        <begin position="72"/>
        <end position="87"/>
    </location>
</feature>
<dbReference type="Pfam" id="PF26544">
    <property type="entry name" value="Mdm12"/>
    <property type="match status" value="2"/>
</dbReference>
<comment type="similarity">
    <text evidence="9">Belongs to the MDM12 family.</text>
</comment>
<keyword evidence="13" id="KW-1185">Reference proteome</keyword>
<feature type="compositionally biased region" description="Polar residues" evidence="10">
    <location>
        <begin position="154"/>
        <end position="171"/>
    </location>
</feature>
<comment type="subcellular location">
    <subcellularLocation>
        <location evidence="1">Membrane</location>
    </subcellularLocation>
    <subcellularLocation>
        <location evidence="9">Mitochondrion outer membrane</location>
        <topology evidence="9">Peripheral membrane protein</topology>
        <orientation evidence="9">Cytoplasmic side</orientation>
    </subcellularLocation>
    <subcellularLocation>
        <location evidence="9">Endoplasmic reticulum membrane</location>
        <topology evidence="9">Peripheral membrane protein</topology>
        <orientation evidence="9">Cytoplasmic side</orientation>
    </subcellularLocation>
    <text evidence="9">The ERMES/MDM complex localizes to a few discrete foci (around 10 per single cell), that represent mitochondria-endoplasmic reticulum junctions. These foci are often found next to mtDNA nucleoids.</text>
</comment>
<reference evidence="12 13" key="1">
    <citation type="submission" date="2024-03" db="EMBL/GenBank/DDBJ databases">
        <authorList>
            <person name="Brejova B."/>
        </authorList>
    </citation>
    <scope>NUCLEOTIDE SEQUENCE [LARGE SCALE GENOMIC DNA]</scope>
    <source>
        <strain evidence="12 13">CBS 14171</strain>
    </source>
</reference>
<keyword evidence="3 9" id="KW-1000">Mitochondrion outer membrane</keyword>
<gene>
    <name evidence="9" type="primary">MDM12</name>
    <name evidence="12" type="ORF">LODBEIA_P57960</name>
</gene>
<feature type="compositionally biased region" description="Acidic residues" evidence="10">
    <location>
        <begin position="113"/>
        <end position="153"/>
    </location>
</feature>
<evidence type="ECO:0000313" key="13">
    <source>
        <dbReference type="Proteomes" id="UP001497383"/>
    </source>
</evidence>